<dbReference type="EMBL" id="DS028186">
    <property type="protein sequence ID" value="EEY68072.1"/>
    <property type="molecule type" value="Genomic_DNA"/>
</dbReference>
<accession>D0NYG0</accession>
<gene>
    <name evidence="1" type="ORF">PITG_23130</name>
</gene>
<dbReference type="KEGG" id="pif:PITG_23130"/>
<reference evidence="2" key="1">
    <citation type="journal article" date="2009" name="Nature">
        <title>Genome sequence and analysis of the Irish potato famine pathogen Phytophthora infestans.</title>
        <authorList>
            <consortium name="The Broad Institute Genome Sequencing Platform"/>
            <person name="Haas B.J."/>
            <person name="Kamoun S."/>
            <person name="Zody M.C."/>
            <person name="Jiang R.H."/>
            <person name="Handsaker R.E."/>
            <person name="Cano L.M."/>
            <person name="Grabherr M."/>
            <person name="Kodira C.D."/>
            <person name="Raffaele S."/>
            <person name="Torto-Alalibo T."/>
            <person name="Bozkurt T.O."/>
            <person name="Ah-Fong A.M."/>
            <person name="Alvarado L."/>
            <person name="Anderson V.L."/>
            <person name="Armstrong M.R."/>
            <person name="Avrova A."/>
            <person name="Baxter L."/>
            <person name="Beynon J."/>
            <person name="Boevink P.C."/>
            <person name="Bollmann S.R."/>
            <person name="Bos J.I."/>
            <person name="Bulone V."/>
            <person name="Cai G."/>
            <person name="Cakir C."/>
            <person name="Carrington J.C."/>
            <person name="Chawner M."/>
            <person name="Conti L."/>
            <person name="Costanzo S."/>
            <person name="Ewan R."/>
            <person name="Fahlgren N."/>
            <person name="Fischbach M.A."/>
            <person name="Fugelstad J."/>
            <person name="Gilroy E.M."/>
            <person name="Gnerre S."/>
            <person name="Green P.J."/>
            <person name="Grenville-Briggs L.J."/>
            <person name="Griffith J."/>
            <person name="Grunwald N.J."/>
            <person name="Horn K."/>
            <person name="Horner N.R."/>
            <person name="Hu C.H."/>
            <person name="Huitema E."/>
            <person name="Jeong D.H."/>
            <person name="Jones A.M."/>
            <person name="Jones J.D."/>
            <person name="Jones R.W."/>
            <person name="Karlsson E.K."/>
            <person name="Kunjeti S.G."/>
            <person name="Lamour K."/>
            <person name="Liu Z."/>
            <person name="Ma L."/>
            <person name="Maclean D."/>
            <person name="Chibucos M.C."/>
            <person name="McDonald H."/>
            <person name="McWalters J."/>
            <person name="Meijer H.J."/>
            <person name="Morgan W."/>
            <person name="Morris P.F."/>
            <person name="Munro C.A."/>
            <person name="O'Neill K."/>
            <person name="Ospina-Giraldo M."/>
            <person name="Pinzon A."/>
            <person name="Pritchard L."/>
            <person name="Ramsahoye B."/>
            <person name="Ren Q."/>
            <person name="Restrepo S."/>
            <person name="Roy S."/>
            <person name="Sadanandom A."/>
            <person name="Savidor A."/>
            <person name="Schornack S."/>
            <person name="Schwartz D.C."/>
            <person name="Schumann U.D."/>
            <person name="Schwessinger B."/>
            <person name="Seyer L."/>
            <person name="Sharpe T."/>
            <person name="Silvar C."/>
            <person name="Song J."/>
            <person name="Studholme D.J."/>
            <person name="Sykes S."/>
            <person name="Thines M."/>
            <person name="van de Vondervoort P.J."/>
            <person name="Phuntumart V."/>
            <person name="Wawra S."/>
            <person name="Weide R."/>
            <person name="Win J."/>
            <person name="Young C."/>
            <person name="Zhou S."/>
            <person name="Fry W."/>
            <person name="Meyers B.C."/>
            <person name="van West P."/>
            <person name="Ristaino J."/>
            <person name="Govers F."/>
            <person name="Birch P.R."/>
            <person name="Whisson S.C."/>
            <person name="Judelson H.S."/>
            <person name="Nusbaum C."/>
        </authorList>
    </citation>
    <scope>NUCLEOTIDE SEQUENCE [LARGE SCALE GENOMIC DNA]</scope>
    <source>
        <strain evidence="2">T30-4</strain>
    </source>
</reference>
<dbReference type="InParanoid" id="D0NYG0"/>
<name>D0NYG0_PHYIT</name>
<organism evidence="1 2">
    <name type="scientific">Phytophthora infestans (strain T30-4)</name>
    <name type="common">Potato late blight agent</name>
    <dbReference type="NCBI Taxonomy" id="403677"/>
    <lineage>
        <taxon>Eukaryota</taxon>
        <taxon>Sar</taxon>
        <taxon>Stramenopiles</taxon>
        <taxon>Oomycota</taxon>
        <taxon>Peronosporomycetes</taxon>
        <taxon>Peronosporales</taxon>
        <taxon>Peronosporaceae</taxon>
        <taxon>Phytophthora</taxon>
    </lineage>
</organism>
<dbReference type="HOGENOM" id="CLU_2019749_0_0_1"/>
<protein>
    <submittedName>
        <fullName evidence="1">Uncharacterized protein</fullName>
    </submittedName>
</protein>
<evidence type="ECO:0000313" key="2">
    <source>
        <dbReference type="Proteomes" id="UP000006643"/>
    </source>
</evidence>
<evidence type="ECO:0000313" key="1">
    <source>
        <dbReference type="EMBL" id="EEY68072.1"/>
    </source>
</evidence>
<dbReference type="RefSeq" id="XP_002997630.1">
    <property type="nucleotide sequence ID" value="XM_002997584.1"/>
</dbReference>
<dbReference type="Proteomes" id="UP000006643">
    <property type="component" value="Unassembled WGS sequence"/>
</dbReference>
<keyword evidence="2" id="KW-1185">Reference proteome</keyword>
<dbReference type="AlphaFoldDB" id="D0NYG0"/>
<dbReference type="GeneID" id="9462752"/>
<dbReference type="VEuPathDB" id="FungiDB:PITG_23130"/>
<proteinExistence type="predicted"/>
<sequence>MTQTGPASSLALLVPVVSTRCGLSDGSHSRKEPLDVAPSLEPSLASANRGRFGALRGCGGIWVRWRHEFAGGIICVRGIYAEYTLCRVRIWKISANPSKSEDNTIFAVSGMLQVWQNTGFPLS</sequence>